<dbReference type="HAMAP" id="MF_01334">
    <property type="entry name" value="Ribosomal_bL25_CTC"/>
    <property type="match status" value="1"/>
</dbReference>
<dbReference type="NCBIfam" id="TIGR00731">
    <property type="entry name" value="bL25_bact_ctc"/>
    <property type="match status" value="1"/>
</dbReference>
<sequence>METNCIQAVERLYQKPSELRHLRNNGRLPGILFGKNISNQMFHIPVTSFQKWIRQGSGPLQLQFTNQDPVSVVIEELQQNPITMELLHVDFQVVQRNEILRTKLPVKLKGVPAGTKLGGVLQTQNTFVEVEALPKYLPKSIEIDISHMEIGHFLLMKDIPLPPEVIMISGENEQLVSLIKP</sequence>
<dbReference type="SUPFAM" id="SSF50715">
    <property type="entry name" value="Ribosomal protein L25-like"/>
    <property type="match status" value="1"/>
</dbReference>
<keyword evidence="2 5" id="KW-0694">RNA-binding</keyword>
<keyword evidence="1 5" id="KW-0699">rRNA-binding</keyword>
<evidence type="ECO:0000259" key="6">
    <source>
        <dbReference type="Pfam" id="PF01386"/>
    </source>
</evidence>
<comment type="similarity">
    <text evidence="5">Belongs to the bacterial ribosomal protein bL25 family. CTC subfamily.</text>
</comment>
<reference evidence="8" key="1">
    <citation type="submission" date="2022-05" db="EMBL/GenBank/DDBJ databases">
        <title>Novel bacterial taxa in a minimal lignocellulolytic consortium and its capacity to transform plastics disclosed by genome-resolved metagenomics.</title>
        <authorList>
            <person name="Rodriguez C.A.D."/>
            <person name="Diaz-Garcia L."/>
            <person name="Herrera K."/>
            <person name="Tarazona N.A."/>
            <person name="Sproer C."/>
            <person name="Overmann J."/>
            <person name="Jimenez D.J."/>
        </authorList>
    </citation>
    <scope>NUCLEOTIDE SEQUENCE</scope>
    <source>
        <strain evidence="8">MAG5</strain>
    </source>
</reference>
<comment type="function">
    <text evidence="5">This is one of the proteins that binds to the 5S RNA in the ribosome where it forms part of the central protuberance.</text>
</comment>
<comment type="subunit">
    <text evidence="5">Part of the 50S ribosomal subunit; part of the 5S rRNA/L5/L18/L25 subcomplex. Contacts the 5S rRNA. Binds to the 5S rRNA independently of L5 and L18.</text>
</comment>
<dbReference type="Pfam" id="PF01386">
    <property type="entry name" value="Ribosomal_L25p"/>
    <property type="match status" value="1"/>
</dbReference>
<dbReference type="Pfam" id="PF14693">
    <property type="entry name" value="Ribosomal_TL5_C"/>
    <property type="match status" value="1"/>
</dbReference>
<keyword evidence="3 5" id="KW-0689">Ribosomal protein</keyword>
<evidence type="ECO:0000256" key="5">
    <source>
        <dbReference type="HAMAP-Rule" id="MF_01334"/>
    </source>
</evidence>
<protein>
    <recommendedName>
        <fullName evidence="5">Large ribosomal subunit protein bL25</fullName>
    </recommendedName>
    <alternativeName>
        <fullName evidence="5">General stress protein CTC</fullName>
    </alternativeName>
</protein>
<name>A0A9J6ZF36_9BACL</name>
<proteinExistence type="inferred from homology"/>
<dbReference type="KEGG" id="plig:NAG76_00160"/>
<feature type="domain" description="Large ribosomal subunit protein bL25 L25" evidence="6">
    <location>
        <begin position="6"/>
        <end position="91"/>
    </location>
</feature>
<dbReference type="Gene3D" id="2.40.240.10">
    <property type="entry name" value="Ribosomal Protein L25, Chain P"/>
    <property type="match status" value="1"/>
</dbReference>
<dbReference type="Proteomes" id="UP001056756">
    <property type="component" value="Chromosome"/>
</dbReference>
<dbReference type="PANTHER" id="PTHR33284:SF1">
    <property type="entry name" value="RIBOSOMAL PROTEIN L25_GLN-TRNA SYNTHETASE, ANTI-CODON-BINDING DOMAIN-CONTAINING PROTEIN"/>
    <property type="match status" value="1"/>
</dbReference>
<dbReference type="InterPro" id="IPR029751">
    <property type="entry name" value="Ribosomal_L25_dom"/>
</dbReference>
<dbReference type="InterPro" id="IPR020057">
    <property type="entry name" value="Ribosomal_bL25_b-dom"/>
</dbReference>
<dbReference type="GO" id="GO:0003735">
    <property type="term" value="F:structural constituent of ribosome"/>
    <property type="evidence" value="ECO:0007669"/>
    <property type="project" value="InterPro"/>
</dbReference>
<dbReference type="InterPro" id="IPR001021">
    <property type="entry name" value="Ribosomal_bL25_long"/>
</dbReference>
<accession>A0A9J6ZF36</accession>
<dbReference type="GO" id="GO:0008097">
    <property type="term" value="F:5S rRNA binding"/>
    <property type="evidence" value="ECO:0007669"/>
    <property type="project" value="InterPro"/>
</dbReference>
<dbReference type="PANTHER" id="PTHR33284">
    <property type="entry name" value="RIBOSOMAL PROTEIN L25/GLN-TRNA SYNTHETASE, ANTI-CODON-BINDING DOMAIN-CONTAINING PROTEIN"/>
    <property type="match status" value="1"/>
</dbReference>
<evidence type="ECO:0000259" key="7">
    <source>
        <dbReference type="Pfam" id="PF14693"/>
    </source>
</evidence>
<dbReference type="AlphaFoldDB" id="A0A9J6ZF36"/>
<evidence type="ECO:0000256" key="4">
    <source>
        <dbReference type="ARBA" id="ARBA00023274"/>
    </source>
</evidence>
<evidence type="ECO:0000256" key="2">
    <source>
        <dbReference type="ARBA" id="ARBA00022884"/>
    </source>
</evidence>
<gene>
    <name evidence="5" type="primary">rplY</name>
    <name evidence="5" type="synonym">ctc</name>
    <name evidence="8" type="ORF">NAG76_00160</name>
</gene>
<dbReference type="InterPro" id="IPR011035">
    <property type="entry name" value="Ribosomal_bL25/Gln-tRNA_synth"/>
</dbReference>
<feature type="domain" description="Large ribosomal subunit protein bL25 beta" evidence="7">
    <location>
        <begin position="101"/>
        <end position="180"/>
    </location>
</feature>
<evidence type="ECO:0000256" key="1">
    <source>
        <dbReference type="ARBA" id="ARBA00022730"/>
    </source>
</evidence>
<dbReference type="GO" id="GO:0022625">
    <property type="term" value="C:cytosolic large ribosomal subunit"/>
    <property type="evidence" value="ECO:0007669"/>
    <property type="project" value="TreeGrafter"/>
</dbReference>
<evidence type="ECO:0000256" key="3">
    <source>
        <dbReference type="ARBA" id="ARBA00022980"/>
    </source>
</evidence>
<evidence type="ECO:0000313" key="9">
    <source>
        <dbReference type="Proteomes" id="UP001056756"/>
    </source>
</evidence>
<dbReference type="InterPro" id="IPR037121">
    <property type="entry name" value="Ribosomal_bL25_C"/>
</dbReference>
<dbReference type="CDD" id="cd00495">
    <property type="entry name" value="Ribosomal_L25_TL5_CTC"/>
    <property type="match status" value="1"/>
</dbReference>
<dbReference type="Gene3D" id="2.170.120.20">
    <property type="entry name" value="Ribosomal protein L25, beta domain"/>
    <property type="match status" value="1"/>
</dbReference>
<dbReference type="InterPro" id="IPR020930">
    <property type="entry name" value="Ribosomal_uL5_bac-type"/>
</dbReference>
<keyword evidence="4 5" id="KW-0687">Ribonucleoprotein</keyword>
<dbReference type="EMBL" id="CP097899">
    <property type="protein sequence ID" value="URN94709.1"/>
    <property type="molecule type" value="Genomic_DNA"/>
</dbReference>
<dbReference type="InterPro" id="IPR020056">
    <property type="entry name" value="Rbsml_bL25/Gln-tRNA_synth_N"/>
</dbReference>
<evidence type="ECO:0000313" key="8">
    <source>
        <dbReference type="EMBL" id="URN94709.1"/>
    </source>
</evidence>
<organism evidence="8 9">
    <name type="scientific">Candidatus Pristimantibacillus lignocellulolyticus</name>
    <dbReference type="NCBI Taxonomy" id="2994561"/>
    <lineage>
        <taxon>Bacteria</taxon>
        <taxon>Bacillati</taxon>
        <taxon>Bacillota</taxon>
        <taxon>Bacilli</taxon>
        <taxon>Bacillales</taxon>
        <taxon>Paenibacillaceae</taxon>
        <taxon>Candidatus Pristimantibacillus</taxon>
    </lineage>
</organism>
<dbReference type="GO" id="GO:0006412">
    <property type="term" value="P:translation"/>
    <property type="evidence" value="ECO:0007669"/>
    <property type="project" value="UniProtKB-UniRule"/>
</dbReference>